<comment type="caution">
    <text evidence="1">The sequence shown here is derived from an EMBL/GenBank/DDBJ whole genome shotgun (WGS) entry which is preliminary data.</text>
</comment>
<protein>
    <submittedName>
        <fullName evidence="1">Uncharacterized protein</fullName>
    </submittedName>
</protein>
<gene>
    <name evidence="1" type="ORF">HAX54_046897</name>
</gene>
<dbReference type="Proteomes" id="UP000823775">
    <property type="component" value="Unassembled WGS sequence"/>
</dbReference>
<evidence type="ECO:0000313" key="2">
    <source>
        <dbReference type="Proteomes" id="UP000823775"/>
    </source>
</evidence>
<feature type="non-terminal residue" evidence="1">
    <location>
        <position position="1"/>
    </location>
</feature>
<reference evidence="1 2" key="1">
    <citation type="journal article" date="2021" name="BMC Genomics">
        <title>Datura genome reveals duplications of psychoactive alkaloid biosynthetic genes and high mutation rate following tissue culture.</title>
        <authorList>
            <person name="Rajewski A."/>
            <person name="Carter-House D."/>
            <person name="Stajich J."/>
            <person name="Litt A."/>
        </authorList>
    </citation>
    <scope>NUCLEOTIDE SEQUENCE [LARGE SCALE GENOMIC DNA]</scope>
    <source>
        <strain evidence="1">AR-01</strain>
    </source>
</reference>
<name>A0ABS8Y9V9_DATST</name>
<organism evidence="1 2">
    <name type="scientific">Datura stramonium</name>
    <name type="common">Jimsonweed</name>
    <name type="synonym">Common thornapple</name>
    <dbReference type="NCBI Taxonomy" id="4076"/>
    <lineage>
        <taxon>Eukaryota</taxon>
        <taxon>Viridiplantae</taxon>
        <taxon>Streptophyta</taxon>
        <taxon>Embryophyta</taxon>
        <taxon>Tracheophyta</taxon>
        <taxon>Spermatophyta</taxon>
        <taxon>Magnoliopsida</taxon>
        <taxon>eudicotyledons</taxon>
        <taxon>Gunneridae</taxon>
        <taxon>Pentapetalae</taxon>
        <taxon>asterids</taxon>
        <taxon>lamiids</taxon>
        <taxon>Solanales</taxon>
        <taxon>Solanaceae</taxon>
        <taxon>Solanoideae</taxon>
        <taxon>Datureae</taxon>
        <taxon>Datura</taxon>
    </lineage>
</organism>
<sequence length="154" mass="18718">ICPNPNLCVNPEDRVCFVKSWWFTGCFGKREMRKKEGEEYDRWLSVLLRLRWVSDEGDPVLCWPAMEKGEGGPHRELWSCCCSRVREKGKAWWLLLFGRLLVMLSEKMGRRVFRRVVGICMVKRERGGKRRWRLFFGDIRRRRRRRRGRWVDLR</sequence>
<proteinExistence type="predicted"/>
<evidence type="ECO:0000313" key="1">
    <source>
        <dbReference type="EMBL" id="MCE5167295.1"/>
    </source>
</evidence>
<dbReference type="EMBL" id="JACEIK010074830">
    <property type="protein sequence ID" value="MCE5167295.1"/>
    <property type="molecule type" value="Genomic_DNA"/>
</dbReference>
<accession>A0ABS8Y9V9</accession>
<keyword evidence="2" id="KW-1185">Reference proteome</keyword>